<protein>
    <recommendedName>
        <fullName evidence="3">DUF2863 family protein</fullName>
    </recommendedName>
</protein>
<proteinExistence type="predicted"/>
<dbReference type="InterPro" id="IPR021292">
    <property type="entry name" value="DUF2863"/>
</dbReference>
<name>A0A7W8HFF0_9BURK</name>
<evidence type="ECO:0000313" key="1">
    <source>
        <dbReference type="EMBL" id="MBB5271114.1"/>
    </source>
</evidence>
<gene>
    <name evidence="1" type="ORF">HNQ70_001118</name>
</gene>
<evidence type="ECO:0008006" key="3">
    <source>
        <dbReference type="Google" id="ProtNLM"/>
    </source>
</evidence>
<sequence>MKEPRHARSLRERKSHLSPDAERLVATALGLANSGSRSEDRYWETALSVRLSRLLEGVNPQAVYDALDRLNQTDGEAYGALIEAVEDASESLELEVDGQAWDCLLVLAPMVAWTRFRIPVGLLPPDAVSALSAHWQAHVLARDARFCLSPFLLSVDQLPRDFSALRKTTRKLGALALSGQPPKRDAKSLPETAEMLADTRFLMGVVAVPRGKAMFRWQELEAGEHASRVQCLEQWIAQARPNLEPVLAGCGFECLLPDAYHINLREADRRVRPYAIRAAVHFLTHAMAVEPSELRAAIAAFGSDRVDEFRIGLSVEGSDDVVQGVVWPLLGPESETDEPSPLEQVRDTLRDAGVTEIRVWPELNEPEYCEDCGAPLYPDMKGEIVHAEMPDDVEPEATHFH</sequence>
<evidence type="ECO:0000313" key="2">
    <source>
        <dbReference type="Proteomes" id="UP000532440"/>
    </source>
</evidence>
<dbReference type="Proteomes" id="UP000532440">
    <property type="component" value="Unassembled WGS sequence"/>
</dbReference>
<accession>A0A7W8HFF0</accession>
<keyword evidence="2" id="KW-1185">Reference proteome</keyword>
<comment type="caution">
    <text evidence="1">The sequence shown here is derived from an EMBL/GenBank/DDBJ whole genome shotgun (WGS) entry which is preliminary data.</text>
</comment>
<dbReference type="RefSeq" id="WP_183965103.1">
    <property type="nucleotide sequence ID" value="NZ_BAABEW010000017.1"/>
</dbReference>
<dbReference type="AlphaFoldDB" id="A0A7W8HFF0"/>
<dbReference type="EMBL" id="JACHGB010000002">
    <property type="protein sequence ID" value="MBB5271114.1"/>
    <property type="molecule type" value="Genomic_DNA"/>
</dbReference>
<organism evidence="1 2">
    <name type="scientific">Quisquiliibacterium transsilvanicum</name>
    <dbReference type="NCBI Taxonomy" id="1549638"/>
    <lineage>
        <taxon>Bacteria</taxon>
        <taxon>Pseudomonadati</taxon>
        <taxon>Pseudomonadota</taxon>
        <taxon>Betaproteobacteria</taxon>
        <taxon>Burkholderiales</taxon>
        <taxon>Burkholderiaceae</taxon>
        <taxon>Quisquiliibacterium</taxon>
    </lineage>
</organism>
<reference evidence="1 2" key="1">
    <citation type="submission" date="2020-08" db="EMBL/GenBank/DDBJ databases">
        <title>Genomic Encyclopedia of Type Strains, Phase IV (KMG-IV): sequencing the most valuable type-strain genomes for metagenomic binning, comparative biology and taxonomic classification.</title>
        <authorList>
            <person name="Goeker M."/>
        </authorList>
    </citation>
    <scope>NUCLEOTIDE SEQUENCE [LARGE SCALE GENOMIC DNA]</scope>
    <source>
        <strain evidence="1 2">DSM 29781</strain>
    </source>
</reference>
<dbReference type="Pfam" id="PF11062">
    <property type="entry name" value="DUF2863"/>
    <property type="match status" value="1"/>
</dbReference>